<evidence type="ECO:0000313" key="3">
    <source>
        <dbReference type="Proteomes" id="UP000091926"/>
    </source>
</evidence>
<dbReference type="PANTHER" id="PTHR34075">
    <property type="entry name" value="BLR3430 PROTEIN"/>
    <property type="match status" value="1"/>
</dbReference>
<dbReference type="OrthoDB" id="5514845at2"/>
<protein>
    <recommendedName>
        <fullName evidence="1">ChsH2 C-terminal OB-fold domain-containing protein</fullName>
    </recommendedName>
</protein>
<name>A0A193G8E0_9BORD</name>
<keyword evidence="3" id="KW-1185">Reference proteome</keyword>
<proteinExistence type="predicted"/>
<organism evidence="2 3">
    <name type="scientific">Bordetella flabilis</name>
    <dbReference type="NCBI Taxonomy" id="463014"/>
    <lineage>
        <taxon>Bacteria</taxon>
        <taxon>Pseudomonadati</taxon>
        <taxon>Pseudomonadota</taxon>
        <taxon>Betaproteobacteria</taxon>
        <taxon>Burkholderiales</taxon>
        <taxon>Alcaligenaceae</taxon>
        <taxon>Bordetella</taxon>
    </lineage>
</organism>
<dbReference type="EMBL" id="CP016172">
    <property type="protein sequence ID" value="ANN75933.1"/>
    <property type="molecule type" value="Genomic_DNA"/>
</dbReference>
<evidence type="ECO:0000259" key="1">
    <source>
        <dbReference type="Pfam" id="PF01796"/>
    </source>
</evidence>
<dbReference type="AlphaFoldDB" id="A0A193G8E0"/>
<accession>A0A193G8E0</accession>
<dbReference type="RefSeq" id="WP_066652965.1">
    <property type="nucleotide sequence ID" value="NZ_CBCSCL010000002.1"/>
</dbReference>
<sequence>MDANESATRESPLATYRRHLARGELAYQYDPVAQRPVFPPRVLAPGSGATDLPWRISAGAGTVHAVTVVRPRDQAPYNVVLVDVDEGFRMMSRVEGVAPADVRIGMRVRMRAVQPDGDDAPYPVFDVPEAA</sequence>
<dbReference type="InterPro" id="IPR002878">
    <property type="entry name" value="ChsH2_C"/>
</dbReference>
<feature type="domain" description="ChsH2 C-terminal OB-fold" evidence="1">
    <location>
        <begin position="54"/>
        <end position="111"/>
    </location>
</feature>
<dbReference type="PANTHER" id="PTHR34075:SF5">
    <property type="entry name" value="BLR3430 PROTEIN"/>
    <property type="match status" value="1"/>
</dbReference>
<reference evidence="2 3" key="1">
    <citation type="submission" date="2016-06" db="EMBL/GenBank/DDBJ databases">
        <title>Complete genome sequences of Bordetella bronchialis and Bordetella flabilis.</title>
        <authorList>
            <person name="LiPuma J.J."/>
            <person name="Spilker T."/>
        </authorList>
    </citation>
    <scope>NUCLEOTIDE SEQUENCE [LARGE SCALE GENOMIC DNA]</scope>
    <source>
        <strain evidence="2 3">AU10664</strain>
    </source>
</reference>
<dbReference type="InterPro" id="IPR052513">
    <property type="entry name" value="Thioester_dehydratase-like"/>
</dbReference>
<dbReference type="KEGG" id="bfz:BAU07_01250"/>
<gene>
    <name evidence="2" type="ORF">BAU07_01250</name>
</gene>
<dbReference type="STRING" id="463014.BAU07_01250"/>
<dbReference type="InterPro" id="IPR012340">
    <property type="entry name" value="NA-bd_OB-fold"/>
</dbReference>
<dbReference type="Proteomes" id="UP000091926">
    <property type="component" value="Chromosome"/>
</dbReference>
<dbReference type="SUPFAM" id="SSF50249">
    <property type="entry name" value="Nucleic acid-binding proteins"/>
    <property type="match status" value="1"/>
</dbReference>
<dbReference type="Pfam" id="PF01796">
    <property type="entry name" value="OB_ChsH2_C"/>
    <property type="match status" value="1"/>
</dbReference>
<evidence type="ECO:0000313" key="2">
    <source>
        <dbReference type="EMBL" id="ANN75933.1"/>
    </source>
</evidence>